<sequence>MSSKQSSTRIAAASLFAAWLVHDIEEALTFPATSGMLAERMGTQRLLVTPSQSKLAIALMGVLVGAACVRGARTHGKSRLYRSVAAGLEAHVATHIAASIAFRGYTAGLITAPLVMLPGARLARAEIRHSGSPLLPSDTMRGGALLFGAALASHLVSRFLLRSRNSQWRLSRCKQRPLRR</sequence>
<keyword evidence="1" id="KW-0812">Transmembrane</keyword>
<keyword evidence="1" id="KW-0472">Membrane</keyword>
<feature type="transmembrane region" description="Helical" evidence="1">
    <location>
        <begin position="143"/>
        <end position="161"/>
    </location>
</feature>
<name>A0A4R9BG50_9MICO</name>
<dbReference type="InterPro" id="IPR025671">
    <property type="entry name" value="HXXEE"/>
</dbReference>
<reference evidence="2 3" key="1">
    <citation type="submission" date="2019-03" db="EMBL/GenBank/DDBJ databases">
        <title>Genomics of glacier-inhabiting Cryobacterium strains.</title>
        <authorList>
            <person name="Liu Q."/>
            <person name="Xin Y.-H."/>
        </authorList>
    </citation>
    <scope>NUCLEOTIDE SEQUENCE [LARGE SCALE GENOMIC DNA]</scope>
    <source>
        <strain evidence="2 3">Hh4</strain>
    </source>
</reference>
<dbReference type="Pfam" id="PF13787">
    <property type="entry name" value="HXXEE"/>
    <property type="match status" value="1"/>
</dbReference>
<keyword evidence="1" id="KW-1133">Transmembrane helix</keyword>
<proteinExistence type="predicted"/>
<evidence type="ECO:0000256" key="1">
    <source>
        <dbReference type="SAM" id="Phobius"/>
    </source>
</evidence>
<dbReference type="RefSeq" id="WP_134522389.1">
    <property type="nucleotide sequence ID" value="NZ_SOHH01000030.1"/>
</dbReference>
<comment type="caution">
    <text evidence="2">The sequence shown here is derived from an EMBL/GenBank/DDBJ whole genome shotgun (WGS) entry which is preliminary data.</text>
</comment>
<evidence type="ECO:0000313" key="3">
    <source>
        <dbReference type="Proteomes" id="UP000298313"/>
    </source>
</evidence>
<dbReference type="AlphaFoldDB" id="A0A4R9BG50"/>
<protein>
    <submittedName>
        <fullName evidence="2">HXXEE domain-containing protein</fullName>
    </submittedName>
</protein>
<accession>A0A4R9BG50</accession>
<dbReference type="EMBL" id="SOHH01000030">
    <property type="protein sequence ID" value="TFD81982.1"/>
    <property type="molecule type" value="Genomic_DNA"/>
</dbReference>
<dbReference type="Proteomes" id="UP000298313">
    <property type="component" value="Unassembled WGS sequence"/>
</dbReference>
<gene>
    <name evidence="2" type="ORF">E3T48_03045</name>
</gene>
<evidence type="ECO:0000313" key="2">
    <source>
        <dbReference type="EMBL" id="TFD81982.1"/>
    </source>
</evidence>
<dbReference type="OrthoDB" id="4808449at2"/>
<feature type="transmembrane region" description="Helical" evidence="1">
    <location>
        <begin position="105"/>
        <end position="123"/>
    </location>
</feature>
<keyword evidence="3" id="KW-1185">Reference proteome</keyword>
<organism evidence="2 3">
    <name type="scientific">Cryobacterium fucosi</name>
    <dbReference type="NCBI Taxonomy" id="1259157"/>
    <lineage>
        <taxon>Bacteria</taxon>
        <taxon>Bacillati</taxon>
        <taxon>Actinomycetota</taxon>
        <taxon>Actinomycetes</taxon>
        <taxon>Micrococcales</taxon>
        <taxon>Microbacteriaceae</taxon>
        <taxon>Cryobacterium</taxon>
    </lineage>
</organism>